<name>A0ABP6TS81_9ACTN</name>
<organism evidence="2 3">
    <name type="scientific">Streptomyces prasinosporus</name>
    <dbReference type="NCBI Taxonomy" id="68256"/>
    <lineage>
        <taxon>Bacteria</taxon>
        <taxon>Bacillati</taxon>
        <taxon>Actinomycetota</taxon>
        <taxon>Actinomycetes</taxon>
        <taxon>Kitasatosporales</taxon>
        <taxon>Streptomycetaceae</taxon>
        <taxon>Streptomyces</taxon>
        <taxon>Streptomyces albogriseolus group</taxon>
    </lineage>
</organism>
<reference evidence="3" key="1">
    <citation type="journal article" date="2019" name="Int. J. Syst. Evol. Microbiol.">
        <title>The Global Catalogue of Microorganisms (GCM) 10K type strain sequencing project: providing services to taxonomists for standard genome sequencing and annotation.</title>
        <authorList>
            <consortium name="The Broad Institute Genomics Platform"/>
            <consortium name="The Broad Institute Genome Sequencing Center for Infectious Disease"/>
            <person name="Wu L."/>
            <person name="Ma J."/>
        </authorList>
    </citation>
    <scope>NUCLEOTIDE SEQUENCE [LARGE SCALE GENOMIC DNA]</scope>
    <source>
        <strain evidence="3">JCM 4816</strain>
    </source>
</reference>
<gene>
    <name evidence="2" type="ORF">GCM10019016_040620</name>
</gene>
<sequence length="75" mass="8023">MGVTVHTVEGTAEAGATVRPKAAAAAPATTANLLVFFFMAREISLWIDRQRVGRGRRDRGSGRAARGSVFPVREP</sequence>
<comment type="caution">
    <text evidence="2">The sequence shown here is derived from an EMBL/GenBank/DDBJ whole genome shotgun (WGS) entry which is preliminary data.</text>
</comment>
<dbReference type="Proteomes" id="UP001501455">
    <property type="component" value="Unassembled WGS sequence"/>
</dbReference>
<evidence type="ECO:0000313" key="3">
    <source>
        <dbReference type="Proteomes" id="UP001501455"/>
    </source>
</evidence>
<evidence type="ECO:0000256" key="1">
    <source>
        <dbReference type="SAM" id="MobiDB-lite"/>
    </source>
</evidence>
<evidence type="ECO:0000313" key="2">
    <source>
        <dbReference type="EMBL" id="GAA3496961.1"/>
    </source>
</evidence>
<proteinExistence type="predicted"/>
<protein>
    <submittedName>
        <fullName evidence="2">Uncharacterized protein</fullName>
    </submittedName>
</protein>
<accession>A0ABP6TS81</accession>
<dbReference type="EMBL" id="BAAAXF010000027">
    <property type="protein sequence ID" value="GAA3496961.1"/>
    <property type="molecule type" value="Genomic_DNA"/>
</dbReference>
<feature type="region of interest" description="Disordered" evidence="1">
    <location>
        <begin position="52"/>
        <end position="75"/>
    </location>
</feature>
<feature type="region of interest" description="Disordered" evidence="1">
    <location>
        <begin position="1"/>
        <end position="22"/>
    </location>
</feature>
<keyword evidence="3" id="KW-1185">Reference proteome</keyword>